<accession>A0A1G9VKA4</accession>
<name>A0A1G9VKA4_9ACTN</name>
<dbReference type="EMBL" id="FNIE01000001">
    <property type="protein sequence ID" value="SDM72255.1"/>
    <property type="molecule type" value="Genomic_DNA"/>
</dbReference>
<dbReference type="RefSeq" id="WP_245771074.1">
    <property type="nucleotide sequence ID" value="NZ_FNIE01000001.1"/>
</dbReference>
<evidence type="ECO:0000313" key="3">
    <source>
        <dbReference type="Proteomes" id="UP000199341"/>
    </source>
</evidence>
<dbReference type="InterPro" id="IPR025668">
    <property type="entry name" value="Tnp_DDE_dom"/>
</dbReference>
<protein>
    <submittedName>
        <fullName evidence="2">Transposase DDE domain-containing protein</fullName>
    </submittedName>
</protein>
<dbReference type="Proteomes" id="UP000199341">
    <property type="component" value="Unassembled WGS sequence"/>
</dbReference>
<dbReference type="AlphaFoldDB" id="A0A1G9VKA4"/>
<proteinExistence type="predicted"/>
<sequence length="127" mass="14657">MKASCSRTDARKVSFLPRDLHAIQSESRAEQQTQEWLSRYTVRAALESTVSEFVNGHGMRQCRYRSQDKAHVQHILTAIAVNLERIDVHLPPTPARRPRNPTALQGFLDWQHIPRPRSWRAATHPAR</sequence>
<feature type="domain" description="Transposase DDE" evidence="1">
    <location>
        <begin position="2"/>
        <end position="86"/>
    </location>
</feature>
<organism evidence="2 3">
    <name type="scientific">Actinacidiphila guanduensis</name>
    <dbReference type="NCBI Taxonomy" id="310781"/>
    <lineage>
        <taxon>Bacteria</taxon>
        <taxon>Bacillati</taxon>
        <taxon>Actinomycetota</taxon>
        <taxon>Actinomycetes</taxon>
        <taxon>Kitasatosporales</taxon>
        <taxon>Streptomycetaceae</taxon>
        <taxon>Actinacidiphila</taxon>
    </lineage>
</organism>
<gene>
    <name evidence="2" type="ORF">SAMN05216259_101297</name>
</gene>
<dbReference type="Pfam" id="PF13751">
    <property type="entry name" value="DDE_Tnp_1_6"/>
    <property type="match status" value="1"/>
</dbReference>
<keyword evidence="3" id="KW-1185">Reference proteome</keyword>
<reference evidence="2 3" key="1">
    <citation type="submission" date="2016-10" db="EMBL/GenBank/DDBJ databases">
        <authorList>
            <person name="de Groot N.N."/>
        </authorList>
    </citation>
    <scope>NUCLEOTIDE SEQUENCE [LARGE SCALE GENOMIC DNA]</scope>
    <source>
        <strain evidence="2 3">CGMCC 4.2022</strain>
    </source>
</reference>
<evidence type="ECO:0000313" key="2">
    <source>
        <dbReference type="EMBL" id="SDM72255.1"/>
    </source>
</evidence>
<evidence type="ECO:0000259" key="1">
    <source>
        <dbReference type="Pfam" id="PF13751"/>
    </source>
</evidence>
<dbReference type="STRING" id="310781.SAMN05216259_101297"/>